<dbReference type="EMBL" id="JAEUBG010005022">
    <property type="protein sequence ID" value="KAH3679115.1"/>
    <property type="molecule type" value="Genomic_DNA"/>
</dbReference>
<feature type="compositionally biased region" description="Low complexity" evidence="6">
    <location>
        <begin position="189"/>
        <end position="201"/>
    </location>
</feature>
<dbReference type="Proteomes" id="UP000774326">
    <property type="component" value="Unassembled WGS sequence"/>
</dbReference>
<evidence type="ECO:0000256" key="2">
    <source>
        <dbReference type="ARBA" id="ARBA00022723"/>
    </source>
</evidence>
<evidence type="ECO:0000259" key="7">
    <source>
        <dbReference type="PROSITE" id="PS50115"/>
    </source>
</evidence>
<dbReference type="InterPro" id="IPR001164">
    <property type="entry name" value="ArfGAP_dom"/>
</dbReference>
<dbReference type="Pfam" id="PF01412">
    <property type="entry name" value="ArfGap"/>
    <property type="match status" value="1"/>
</dbReference>
<keyword evidence="4" id="KW-0862">Zinc</keyword>
<dbReference type="InterPro" id="IPR037278">
    <property type="entry name" value="ARFGAP/RecO"/>
</dbReference>
<organism evidence="8 9">
    <name type="scientific">Wickerhamomyces pijperi</name>
    <name type="common">Yeast</name>
    <name type="synonym">Pichia pijperi</name>
    <dbReference type="NCBI Taxonomy" id="599730"/>
    <lineage>
        <taxon>Eukaryota</taxon>
        <taxon>Fungi</taxon>
        <taxon>Dikarya</taxon>
        <taxon>Ascomycota</taxon>
        <taxon>Saccharomycotina</taxon>
        <taxon>Saccharomycetes</taxon>
        <taxon>Phaffomycetales</taxon>
        <taxon>Wickerhamomycetaceae</taxon>
        <taxon>Wickerhamomyces</taxon>
    </lineage>
</organism>
<reference evidence="8" key="1">
    <citation type="journal article" date="2021" name="Open Biol.">
        <title>Shared evolutionary footprints suggest mitochondrial oxidative damage underlies multiple complex I losses in fungi.</title>
        <authorList>
            <person name="Schikora-Tamarit M.A."/>
            <person name="Marcet-Houben M."/>
            <person name="Nosek J."/>
            <person name="Gabaldon T."/>
        </authorList>
    </citation>
    <scope>NUCLEOTIDE SEQUENCE</scope>
    <source>
        <strain evidence="8">CBS2887</strain>
    </source>
</reference>
<evidence type="ECO:0000313" key="9">
    <source>
        <dbReference type="Proteomes" id="UP000774326"/>
    </source>
</evidence>
<feature type="compositionally biased region" description="Low complexity" evidence="6">
    <location>
        <begin position="146"/>
        <end position="158"/>
    </location>
</feature>
<dbReference type="SMART" id="SM00105">
    <property type="entry name" value="ArfGap"/>
    <property type="match status" value="1"/>
</dbReference>
<feature type="compositionally biased region" description="Basic and acidic residues" evidence="6">
    <location>
        <begin position="247"/>
        <end position="257"/>
    </location>
</feature>
<evidence type="ECO:0000256" key="3">
    <source>
        <dbReference type="ARBA" id="ARBA00022771"/>
    </source>
</evidence>
<dbReference type="PANTHER" id="PTHR45686:SF4">
    <property type="entry name" value="ADP-RIBOSYLATION FACTOR GTPASE ACTIVATING PROTEIN 3, ISOFORM H"/>
    <property type="match status" value="1"/>
</dbReference>
<feature type="compositionally biased region" description="Low complexity" evidence="6">
    <location>
        <begin position="210"/>
        <end position="223"/>
    </location>
</feature>
<keyword evidence="1" id="KW-0343">GTPase activation</keyword>
<keyword evidence="2" id="KW-0479">Metal-binding</keyword>
<feature type="compositionally biased region" description="Polar residues" evidence="6">
    <location>
        <begin position="413"/>
        <end position="428"/>
    </location>
</feature>
<dbReference type="Gene3D" id="1.10.220.150">
    <property type="entry name" value="Arf GTPase activating protein"/>
    <property type="match status" value="1"/>
</dbReference>
<evidence type="ECO:0000256" key="5">
    <source>
        <dbReference type="PROSITE-ProRule" id="PRU00288"/>
    </source>
</evidence>
<evidence type="ECO:0000256" key="6">
    <source>
        <dbReference type="SAM" id="MobiDB-lite"/>
    </source>
</evidence>
<feature type="region of interest" description="Disordered" evidence="6">
    <location>
        <begin position="247"/>
        <end position="317"/>
    </location>
</feature>
<dbReference type="CDD" id="cd08831">
    <property type="entry name" value="ArfGap_ArfGap2_3_like"/>
    <property type="match status" value="1"/>
</dbReference>
<dbReference type="SUPFAM" id="SSF57863">
    <property type="entry name" value="ArfGap/RecO-like zinc finger"/>
    <property type="match status" value="1"/>
</dbReference>
<feature type="compositionally biased region" description="Low complexity" evidence="6">
    <location>
        <begin position="297"/>
        <end position="317"/>
    </location>
</feature>
<protein>
    <recommendedName>
        <fullName evidence="7">Arf-GAP domain-containing protein</fullName>
    </recommendedName>
</protein>
<evidence type="ECO:0000256" key="1">
    <source>
        <dbReference type="ARBA" id="ARBA00022468"/>
    </source>
</evidence>
<sequence>MTELLATTEERDSIFRNLQKEPANKICFDCEAKNPTWTSIPFGILLCLECSAVHRNLGVHITFVKSSNLDKWGQHQLRRFKLGGNQKIKEYFMKNGGSRYLSKTAEPKAKYTSKIATNYKDHLDQKVKKDEVLYPSSVTLEGIDNSSSSSLNESQSGSTDDFFASWDKKPLTTGSPLGSRPLTPKNDGSAASLQSQSATAAKKPTPVLRKSISSTAKKTSILSGPRKASKLSLKKVTAEVDFDAAEREAKQEAEETAKLGYNPNKDSNKNGSEDDIFGAKGKVVSSSIKSEPQPQRSFGSFSDSSSSSTAAAGSASAASVDKITPTFAKLGFGMTGNDAAEQEKRAKAASAPKYTGEVASKYGGQKAISSDQMFGRNSYDTVAQQEAHSKLQSFNNSSSISSSSYFGEDEQQQRPNGPNGYQNNDFNEFANTANDDLAVLKDVLEQGATKLGGYLRDYLRN</sequence>
<keyword evidence="9" id="KW-1185">Reference proteome</keyword>
<dbReference type="PANTHER" id="PTHR45686">
    <property type="entry name" value="ADP-RIBOSYLATION FACTOR GTPASE ACTIVATING PROTEIN 3, ISOFORM H-RELATED"/>
    <property type="match status" value="1"/>
</dbReference>
<feature type="region of interest" description="Disordered" evidence="6">
    <location>
        <begin position="144"/>
        <end position="224"/>
    </location>
</feature>
<accession>A0A9P8THS1</accession>
<feature type="compositionally biased region" description="Low complexity" evidence="6">
    <location>
        <begin position="393"/>
        <end position="404"/>
    </location>
</feature>
<dbReference type="OrthoDB" id="983479at2759"/>
<dbReference type="GO" id="GO:0048205">
    <property type="term" value="P:COPI coating of Golgi vesicle"/>
    <property type="evidence" value="ECO:0007669"/>
    <property type="project" value="TreeGrafter"/>
</dbReference>
<dbReference type="PROSITE" id="PS50115">
    <property type="entry name" value="ARFGAP"/>
    <property type="match status" value="1"/>
</dbReference>
<keyword evidence="3 5" id="KW-0863">Zinc-finger</keyword>
<gene>
    <name evidence="8" type="ORF">WICPIJ_008723</name>
</gene>
<dbReference type="PRINTS" id="PR00405">
    <property type="entry name" value="REVINTRACTNG"/>
</dbReference>
<feature type="region of interest" description="Disordered" evidence="6">
    <location>
        <begin position="385"/>
        <end position="428"/>
    </location>
</feature>
<dbReference type="GO" id="GO:0008270">
    <property type="term" value="F:zinc ion binding"/>
    <property type="evidence" value="ECO:0007669"/>
    <property type="project" value="UniProtKB-KW"/>
</dbReference>
<reference evidence="8" key="2">
    <citation type="submission" date="2021-01" db="EMBL/GenBank/DDBJ databases">
        <authorList>
            <person name="Schikora-Tamarit M.A."/>
        </authorList>
    </citation>
    <scope>NUCLEOTIDE SEQUENCE</scope>
    <source>
        <strain evidence="8">CBS2887</strain>
    </source>
</reference>
<dbReference type="AlphaFoldDB" id="A0A9P8THS1"/>
<proteinExistence type="predicted"/>
<evidence type="ECO:0000256" key="4">
    <source>
        <dbReference type="ARBA" id="ARBA00022833"/>
    </source>
</evidence>
<dbReference type="GO" id="GO:0000139">
    <property type="term" value="C:Golgi membrane"/>
    <property type="evidence" value="ECO:0007669"/>
    <property type="project" value="GOC"/>
</dbReference>
<dbReference type="GO" id="GO:0005096">
    <property type="term" value="F:GTPase activator activity"/>
    <property type="evidence" value="ECO:0007669"/>
    <property type="project" value="UniProtKB-KW"/>
</dbReference>
<evidence type="ECO:0000313" key="8">
    <source>
        <dbReference type="EMBL" id="KAH3679115.1"/>
    </source>
</evidence>
<feature type="domain" description="Arf-GAP" evidence="7">
    <location>
        <begin position="12"/>
        <end position="132"/>
    </location>
</feature>
<dbReference type="InterPro" id="IPR038508">
    <property type="entry name" value="ArfGAP_dom_sf"/>
</dbReference>
<comment type="caution">
    <text evidence="8">The sequence shown here is derived from an EMBL/GenBank/DDBJ whole genome shotgun (WGS) entry which is preliminary data.</text>
</comment>
<feature type="compositionally biased region" description="Polar residues" evidence="6">
    <location>
        <begin position="284"/>
        <end position="296"/>
    </location>
</feature>
<name>A0A9P8THS1_WICPI</name>